<evidence type="ECO:0000256" key="5">
    <source>
        <dbReference type="RuleBase" id="RU004404"/>
    </source>
</evidence>
<evidence type="ECO:0000313" key="9">
    <source>
        <dbReference type="Proteomes" id="UP000625316"/>
    </source>
</evidence>
<keyword evidence="9" id="KW-1185">Reference proteome</keyword>
<evidence type="ECO:0000256" key="3">
    <source>
        <dbReference type="ARBA" id="ARBA00022801"/>
    </source>
</evidence>
<evidence type="ECO:0000259" key="7">
    <source>
        <dbReference type="PROSITE" id="PS50106"/>
    </source>
</evidence>
<accession>A0A928VPM2</accession>
<dbReference type="InterPro" id="IPR036034">
    <property type="entry name" value="PDZ_sf"/>
</dbReference>
<dbReference type="CDD" id="cd06782">
    <property type="entry name" value="cpPDZ_CPP-like"/>
    <property type="match status" value="1"/>
</dbReference>
<name>A0A928VPM2_9CYAN</name>
<dbReference type="Proteomes" id="UP000625316">
    <property type="component" value="Unassembled WGS sequence"/>
</dbReference>
<dbReference type="RefSeq" id="WP_264327275.1">
    <property type="nucleotide sequence ID" value="NZ_JADEXQ010000106.1"/>
</dbReference>
<protein>
    <submittedName>
        <fullName evidence="8">PDZ domain-containing protein</fullName>
    </submittedName>
</protein>
<dbReference type="GO" id="GO:0030288">
    <property type="term" value="C:outer membrane-bounded periplasmic space"/>
    <property type="evidence" value="ECO:0007669"/>
    <property type="project" value="TreeGrafter"/>
</dbReference>
<keyword evidence="6" id="KW-0732">Signal</keyword>
<gene>
    <name evidence="8" type="ORF">IQ266_22225</name>
</gene>
<dbReference type="InterPro" id="IPR005151">
    <property type="entry name" value="Tail-specific_protease"/>
</dbReference>
<dbReference type="InterPro" id="IPR001478">
    <property type="entry name" value="PDZ"/>
</dbReference>
<dbReference type="SMART" id="SM00228">
    <property type="entry name" value="PDZ"/>
    <property type="match status" value="1"/>
</dbReference>
<dbReference type="InterPro" id="IPR004447">
    <property type="entry name" value="Peptidase_S41A"/>
</dbReference>
<dbReference type="InterPro" id="IPR041489">
    <property type="entry name" value="PDZ_6"/>
</dbReference>
<evidence type="ECO:0000256" key="1">
    <source>
        <dbReference type="ARBA" id="ARBA00009179"/>
    </source>
</evidence>
<dbReference type="EMBL" id="JADEXQ010000106">
    <property type="protein sequence ID" value="MBE9032458.1"/>
    <property type="molecule type" value="Genomic_DNA"/>
</dbReference>
<evidence type="ECO:0000256" key="2">
    <source>
        <dbReference type="ARBA" id="ARBA00022670"/>
    </source>
</evidence>
<comment type="similarity">
    <text evidence="1 5">Belongs to the peptidase S41A family.</text>
</comment>
<reference evidence="8" key="1">
    <citation type="submission" date="2020-10" db="EMBL/GenBank/DDBJ databases">
        <authorList>
            <person name="Castelo-Branco R."/>
            <person name="Eusebio N."/>
            <person name="Adriana R."/>
            <person name="Vieira A."/>
            <person name="Brugerolle De Fraissinette N."/>
            <person name="Rezende De Castro R."/>
            <person name="Schneider M.P."/>
            <person name="Vasconcelos V."/>
            <person name="Leao P.N."/>
        </authorList>
    </citation>
    <scope>NUCLEOTIDE SEQUENCE</scope>
    <source>
        <strain evidence="8">LEGE 11480</strain>
    </source>
</reference>
<evidence type="ECO:0000256" key="6">
    <source>
        <dbReference type="SAM" id="SignalP"/>
    </source>
</evidence>
<keyword evidence="3 5" id="KW-0378">Hydrolase</keyword>
<sequence>MTRIHRRLLSNPVVAFSTAAITMSALAVVTPKVPAGAVLQDTPKAIVDEAWQIVNREYVDREAVEQKWQPLRQKLLNRNYINKEQAYAALREAFKTFDDVYTRFMDPKQFDSLNNQTQGELSGVGIRLELPKDTKVLTIVEPLPDSPASRAKVKSGDRIVAVDGKSTKGMSIEDASALIRGEIGSKVVLRLRRKGQKDFDQPITRAKIELQTVRYSLRNEGGKRIGYIRLSDFSSHADEQMARAIKKLNNKQVDAFILDLRGNPGGLLDQSLSISQMWLEKGDIVKTTDRTNIVEIVDRNGTVKTLDDAGKIRMLNRRGFYQEVVPNRPVLSKLPLAVLVDGNSASSAEILTGALQDNQRATIIGTQTFGKALVQSVHPLMSDRAGLAVTIAHYYTPKGTDISKKGIVPDIEVKLSEKDRDTLSNNPKLIGTLTDPQYAKAVSILGGGTIAENSITKTSQRSQ</sequence>
<dbReference type="GO" id="GO:0007165">
    <property type="term" value="P:signal transduction"/>
    <property type="evidence" value="ECO:0007669"/>
    <property type="project" value="TreeGrafter"/>
</dbReference>
<feature type="chain" id="PRO_5037323164" evidence="6">
    <location>
        <begin position="28"/>
        <end position="463"/>
    </location>
</feature>
<dbReference type="Gene3D" id="2.30.42.10">
    <property type="match status" value="1"/>
</dbReference>
<dbReference type="Gene3D" id="3.90.226.10">
    <property type="entry name" value="2-enoyl-CoA Hydratase, Chain A, domain 1"/>
    <property type="match status" value="1"/>
</dbReference>
<dbReference type="NCBIfam" id="TIGR00225">
    <property type="entry name" value="prc"/>
    <property type="match status" value="1"/>
</dbReference>
<dbReference type="Gene3D" id="3.30.750.44">
    <property type="match status" value="1"/>
</dbReference>
<dbReference type="Pfam" id="PF17820">
    <property type="entry name" value="PDZ_6"/>
    <property type="match status" value="1"/>
</dbReference>
<dbReference type="Pfam" id="PF03572">
    <property type="entry name" value="Peptidase_S41"/>
    <property type="match status" value="1"/>
</dbReference>
<organism evidence="8 9">
    <name type="scientific">Romeriopsis navalis LEGE 11480</name>
    <dbReference type="NCBI Taxonomy" id="2777977"/>
    <lineage>
        <taxon>Bacteria</taxon>
        <taxon>Bacillati</taxon>
        <taxon>Cyanobacteriota</taxon>
        <taxon>Cyanophyceae</taxon>
        <taxon>Leptolyngbyales</taxon>
        <taxon>Leptolyngbyaceae</taxon>
        <taxon>Romeriopsis</taxon>
        <taxon>Romeriopsis navalis</taxon>
    </lineage>
</organism>
<dbReference type="SUPFAM" id="SSF52096">
    <property type="entry name" value="ClpP/crotonase"/>
    <property type="match status" value="1"/>
</dbReference>
<dbReference type="PANTHER" id="PTHR32060">
    <property type="entry name" value="TAIL-SPECIFIC PROTEASE"/>
    <property type="match status" value="1"/>
</dbReference>
<dbReference type="InterPro" id="IPR029045">
    <property type="entry name" value="ClpP/crotonase-like_dom_sf"/>
</dbReference>
<keyword evidence="2 5" id="KW-0645">Protease</keyword>
<evidence type="ECO:0000313" key="8">
    <source>
        <dbReference type="EMBL" id="MBE9032458.1"/>
    </source>
</evidence>
<dbReference type="GO" id="GO:0006508">
    <property type="term" value="P:proteolysis"/>
    <property type="evidence" value="ECO:0007669"/>
    <property type="project" value="UniProtKB-KW"/>
</dbReference>
<proteinExistence type="inferred from homology"/>
<dbReference type="GO" id="GO:0008236">
    <property type="term" value="F:serine-type peptidase activity"/>
    <property type="evidence" value="ECO:0007669"/>
    <property type="project" value="UniProtKB-KW"/>
</dbReference>
<dbReference type="FunFam" id="2.30.42.10:FF:000063">
    <property type="entry name" value="Peptidase, S41 family"/>
    <property type="match status" value="1"/>
</dbReference>
<evidence type="ECO:0000256" key="4">
    <source>
        <dbReference type="ARBA" id="ARBA00022825"/>
    </source>
</evidence>
<dbReference type="GO" id="GO:0004175">
    <property type="term" value="F:endopeptidase activity"/>
    <property type="evidence" value="ECO:0007669"/>
    <property type="project" value="TreeGrafter"/>
</dbReference>
<dbReference type="SUPFAM" id="SSF50156">
    <property type="entry name" value="PDZ domain-like"/>
    <property type="match status" value="1"/>
</dbReference>
<dbReference type="CDD" id="cd07560">
    <property type="entry name" value="Peptidase_S41_CPP"/>
    <property type="match status" value="1"/>
</dbReference>
<dbReference type="SMART" id="SM00245">
    <property type="entry name" value="TSPc"/>
    <property type="match status" value="1"/>
</dbReference>
<feature type="signal peptide" evidence="6">
    <location>
        <begin position="1"/>
        <end position="27"/>
    </location>
</feature>
<dbReference type="PROSITE" id="PS50106">
    <property type="entry name" value="PDZ"/>
    <property type="match status" value="1"/>
</dbReference>
<comment type="caution">
    <text evidence="8">The sequence shown here is derived from an EMBL/GenBank/DDBJ whole genome shotgun (WGS) entry which is preliminary data.</text>
</comment>
<feature type="domain" description="PDZ" evidence="7">
    <location>
        <begin position="110"/>
        <end position="194"/>
    </location>
</feature>
<dbReference type="AlphaFoldDB" id="A0A928VPM2"/>
<dbReference type="PANTHER" id="PTHR32060:SF30">
    <property type="entry name" value="CARBOXY-TERMINAL PROCESSING PROTEASE CTPA"/>
    <property type="match status" value="1"/>
</dbReference>
<keyword evidence="4 5" id="KW-0720">Serine protease</keyword>